<organism evidence="3 4">
    <name type="scientific">Melittangium boletus DSM 14713</name>
    <dbReference type="NCBI Taxonomy" id="1294270"/>
    <lineage>
        <taxon>Bacteria</taxon>
        <taxon>Pseudomonadati</taxon>
        <taxon>Myxococcota</taxon>
        <taxon>Myxococcia</taxon>
        <taxon>Myxococcales</taxon>
        <taxon>Cystobacterineae</taxon>
        <taxon>Archangiaceae</taxon>
        <taxon>Melittangium</taxon>
    </lineage>
</organism>
<keyword evidence="4" id="KW-1185">Reference proteome</keyword>
<dbReference type="Proteomes" id="UP000217289">
    <property type="component" value="Chromosome"/>
</dbReference>
<evidence type="ECO:0000313" key="4">
    <source>
        <dbReference type="Proteomes" id="UP000217289"/>
    </source>
</evidence>
<feature type="signal peptide" evidence="2">
    <location>
        <begin position="1"/>
        <end position="22"/>
    </location>
</feature>
<dbReference type="AlphaFoldDB" id="A0A250IBK9"/>
<dbReference type="OrthoDB" id="5485697at2"/>
<feature type="region of interest" description="Disordered" evidence="1">
    <location>
        <begin position="113"/>
        <end position="143"/>
    </location>
</feature>
<dbReference type="PROSITE" id="PS51257">
    <property type="entry name" value="PROKAR_LIPOPROTEIN"/>
    <property type="match status" value="1"/>
</dbReference>
<sequence length="485" mass="52399">MRLFRSSLRLSATGLAASGLLACGGSSVPKGTPAPDKNPVVTVERCRERIAALTEELRAGGVDVATWSFRDAPEMKAPETTERQTPDTYKLYDGRYRPIGDLHPGCTRANLYYDKKNTDSSTPGSTPYKDGNNDGKWTGQGDFGGPNAATGFLDGDVADIPGYPCAAKEYTQDNEDSSLPIVILVHGNSTRPHSWEKFLLPPGTAINSAFENVQFSPDTQARPQLAEALIAARYPVIAVDFRTDLIPLVDPTRNNTTENVAGNIDHGWSTPILQSLVKAVMKNNPGRKVALVGHSLGVTVVRDALRRLYVESVDGVEGAINPFPQLSHVIMGSGAHHGVSTYDPPSALCGPNLTMRGTIVCEMGSRSNYQQTYFHKPLNGPRDLFATPCADGDYAFGRTGQCGGNVVKYLTLTMTDINSGSNYQDFYVSEAASRIEMPGCVNNTLTTLNDYDTSGYFNKGFIANHFGTVRSEAGLKHVMAFLEAK</sequence>
<dbReference type="KEGG" id="mbd:MEBOL_002011"/>
<dbReference type="Pfam" id="PF05990">
    <property type="entry name" value="DUF900"/>
    <property type="match status" value="1"/>
</dbReference>
<evidence type="ECO:0000256" key="1">
    <source>
        <dbReference type="SAM" id="MobiDB-lite"/>
    </source>
</evidence>
<accession>A0A250IBK9</accession>
<dbReference type="InterPro" id="IPR010297">
    <property type="entry name" value="DUF900_hydrolase"/>
</dbReference>
<proteinExistence type="predicted"/>
<dbReference type="Gene3D" id="3.40.50.1820">
    <property type="entry name" value="alpha/beta hydrolase"/>
    <property type="match status" value="1"/>
</dbReference>
<keyword evidence="2" id="KW-0732">Signal</keyword>
<feature type="chain" id="PRO_5012738603" evidence="2">
    <location>
        <begin position="23"/>
        <end position="485"/>
    </location>
</feature>
<dbReference type="EMBL" id="CP022163">
    <property type="protein sequence ID" value="ATB28562.1"/>
    <property type="molecule type" value="Genomic_DNA"/>
</dbReference>
<dbReference type="InterPro" id="IPR029058">
    <property type="entry name" value="AB_hydrolase_fold"/>
</dbReference>
<evidence type="ECO:0000313" key="3">
    <source>
        <dbReference type="EMBL" id="ATB28562.1"/>
    </source>
</evidence>
<dbReference type="RefSeq" id="WP_095977235.1">
    <property type="nucleotide sequence ID" value="NZ_CP022163.1"/>
</dbReference>
<gene>
    <name evidence="3" type="ORF">MEBOL_002011</name>
</gene>
<name>A0A250IBK9_9BACT</name>
<reference evidence="3 4" key="1">
    <citation type="submission" date="2017-06" db="EMBL/GenBank/DDBJ databases">
        <authorList>
            <person name="Kim H.J."/>
            <person name="Triplett B.A."/>
        </authorList>
    </citation>
    <scope>NUCLEOTIDE SEQUENCE [LARGE SCALE GENOMIC DNA]</scope>
    <source>
        <strain evidence="3 4">DSM 14713</strain>
    </source>
</reference>
<dbReference type="SUPFAM" id="SSF53474">
    <property type="entry name" value="alpha/beta-Hydrolases"/>
    <property type="match status" value="1"/>
</dbReference>
<protein>
    <submittedName>
        <fullName evidence="3">Uncharacterized protein</fullName>
    </submittedName>
</protein>
<evidence type="ECO:0000256" key="2">
    <source>
        <dbReference type="SAM" id="SignalP"/>
    </source>
</evidence>